<evidence type="ECO:0008006" key="2">
    <source>
        <dbReference type="Google" id="ProtNLM"/>
    </source>
</evidence>
<proteinExistence type="predicted"/>
<gene>
    <name evidence="1" type="ORF">LCGC14_2286220</name>
</gene>
<reference evidence="1" key="1">
    <citation type="journal article" date="2015" name="Nature">
        <title>Complex archaea that bridge the gap between prokaryotes and eukaryotes.</title>
        <authorList>
            <person name="Spang A."/>
            <person name="Saw J.H."/>
            <person name="Jorgensen S.L."/>
            <person name="Zaremba-Niedzwiedzka K."/>
            <person name="Martijn J."/>
            <person name="Lind A.E."/>
            <person name="van Eijk R."/>
            <person name="Schleper C."/>
            <person name="Guy L."/>
            <person name="Ettema T.J."/>
        </authorList>
    </citation>
    <scope>NUCLEOTIDE SEQUENCE</scope>
</reference>
<dbReference type="Gene3D" id="2.60.120.380">
    <property type="match status" value="1"/>
</dbReference>
<dbReference type="EMBL" id="LAZR01031921">
    <property type="protein sequence ID" value="KKL52363.1"/>
    <property type="molecule type" value="Genomic_DNA"/>
</dbReference>
<sequence>MKLRKNMKLGVSFLFLLLTLTSCLSLINLTKKNNSLDENTPSLSLTTDDLYEENDDWLTATDLTSYEGWWLSSINGSGFQWDDDWYKININSGKEHIRIMLMFEHFLGDIDLQLYNSSFTWSFSRTSTTDNEFMDITVPWSGIYYIKVYFENAGNPYDLKYNFLIK</sequence>
<name>A0A0F9CSF6_9ZZZZ</name>
<organism evidence="1">
    <name type="scientific">marine sediment metagenome</name>
    <dbReference type="NCBI Taxonomy" id="412755"/>
    <lineage>
        <taxon>unclassified sequences</taxon>
        <taxon>metagenomes</taxon>
        <taxon>ecological metagenomes</taxon>
    </lineage>
</organism>
<evidence type="ECO:0000313" key="1">
    <source>
        <dbReference type="EMBL" id="KKL52363.1"/>
    </source>
</evidence>
<comment type="caution">
    <text evidence="1">The sequence shown here is derived from an EMBL/GenBank/DDBJ whole genome shotgun (WGS) entry which is preliminary data.</text>
</comment>
<accession>A0A0F9CSF6</accession>
<protein>
    <recommendedName>
        <fullName evidence="2">Peptidase C-terminal archaeal/bacterial domain-containing protein</fullName>
    </recommendedName>
</protein>
<dbReference type="AlphaFoldDB" id="A0A0F9CSF6"/>
<dbReference type="PROSITE" id="PS51257">
    <property type="entry name" value="PROKAR_LIPOPROTEIN"/>
    <property type="match status" value="1"/>
</dbReference>